<feature type="domain" description="AAA+ ATPase" evidence="2">
    <location>
        <begin position="202"/>
        <end position="398"/>
    </location>
</feature>
<dbReference type="PANTHER" id="PTHR37291">
    <property type="entry name" value="5-METHYLCYTOSINE-SPECIFIC RESTRICTION ENZYME B"/>
    <property type="match status" value="1"/>
</dbReference>
<feature type="compositionally biased region" description="Basic and acidic residues" evidence="1">
    <location>
        <begin position="172"/>
        <end position="182"/>
    </location>
</feature>
<protein>
    <submittedName>
        <fullName evidence="3">5-methylcytosine-specific restriction enzyme B</fullName>
    </submittedName>
</protein>
<dbReference type="PANTHER" id="PTHR37291:SF1">
    <property type="entry name" value="TYPE IV METHYL-DIRECTED RESTRICTION ENZYME ECOKMCRB SUBUNIT"/>
    <property type="match status" value="1"/>
</dbReference>
<organism evidence="3 4">
    <name type="scientific">Spirosoma fluviale</name>
    <dbReference type="NCBI Taxonomy" id="1597977"/>
    <lineage>
        <taxon>Bacteria</taxon>
        <taxon>Pseudomonadati</taxon>
        <taxon>Bacteroidota</taxon>
        <taxon>Cytophagia</taxon>
        <taxon>Cytophagales</taxon>
        <taxon>Cytophagaceae</taxon>
        <taxon>Spirosoma</taxon>
    </lineage>
</organism>
<dbReference type="RefSeq" id="WP_097126667.1">
    <property type="nucleotide sequence ID" value="NZ_OCNH01000002.1"/>
</dbReference>
<evidence type="ECO:0000259" key="2">
    <source>
        <dbReference type="SMART" id="SM00382"/>
    </source>
</evidence>
<dbReference type="EMBL" id="OCNH01000002">
    <property type="protein sequence ID" value="SOD89451.1"/>
    <property type="molecule type" value="Genomic_DNA"/>
</dbReference>
<accession>A0A286G1N6</accession>
<reference evidence="4" key="1">
    <citation type="submission" date="2017-09" db="EMBL/GenBank/DDBJ databases">
        <authorList>
            <person name="Varghese N."/>
            <person name="Submissions S."/>
        </authorList>
    </citation>
    <scope>NUCLEOTIDE SEQUENCE [LARGE SCALE GENOMIC DNA]</scope>
    <source>
        <strain evidence="4">DSM 29961</strain>
    </source>
</reference>
<dbReference type="GO" id="GO:0016887">
    <property type="term" value="F:ATP hydrolysis activity"/>
    <property type="evidence" value="ECO:0007669"/>
    <property type="project" value="InterPro"/>
</dbReference>
<keyword evidence="4" id="KW-1185">Reference proteome</keyword>
<dbReference type="OrthoDB" id="9781481at2"/>
<evidence type="ECO:0000313" key="4">
    <source>
        <dbReference type="Proteomes" id="UP000219452"/>
    </source>
</evidence>
<gene>
    <name evidence="3" type="ORF">SAMN06269250_3071</name>
</gene>
<dbReference type="InterPro" id="IPR003593">
    <property type="entry name" value="AAA+_ATPase"/>
</dbReference>
<dbReference type="Proteomes" id="UP000219452">
    <property type="component" value="Unassembled WGS sequence"/>
</dbReference>
<feature type="region of interest" description="Disordered" evidence="1">
    <location>
        <begin position="172"/>
        <end position="204"/>
    </location>
</feature>
<dbReference type="GO" id="GO:0005524">
    <property type="term" value="F:ATP binding"/>
    <property type="evidence" value="ECO:0007669"/>
    <property type="project" value="InterPro"/>
</dbReference>
<dbReference type="InterPro" id="IPR052934">
    <property type="entry name" value="Methyl-DNA_Rec/Restrict_Enz"/>
</dbReference>
<evidence type="ECO:0000256" key="1">
    <source>
        <dbReference type="SAM" id="MobiDB-lite"/>
    </source>
</evidence>
<sequence length="541" mass="61772">MLPDTQQQPLIERIRDIGHPEAVRRFFGLLKELIDIVNLPNGDARLAFTVRQEKAAITAHINYFQALRIQRPRKGEVEYHLTVKKSYQDRLKVLEELVFEPITEKSEYVAAIIGQSNVHLLYQPVLRTCWEDCLLELVESTKRGPHSARHNADVYRAAEDEAFLSEITRLADDPTLGDRRPNDYTAEEPEAEYETEPERPSQPHNLILFGPPGTGKTFALQPYLWEKNAASGLSSSVRASLITFHPAYSYEEFVEGIRPEVINGQISYRIRKGIFYKACMSAIQQAGYATLADCLNDSVETRQQKLKKAPPHYLLIDEINRANVASVFGDLITLLESDKRLGAENELWLTLPYSQERFGVPLNLFVVATMNTTDKSIALLDIALRRRFSFREIAPDPSVLGTIDGIDLAQLLRTINERIEYLLDRDHQIGHAYLTTIETHADLCTTFRDRIIPLLQEYFFNDWAKIQLVLGDNMAWGKDPDLRLVRLKKKYTSAAASKLFGELPDSIDEVVTYEINPHLQQGDFDQIPVDAFVKIYQKQQV</sequence>
<proteinExistence type="predicted"/>
<name>A0A286G1N6_9BACT</name>
<dbReference type="InterPro" id="IPR027417">
    <property type="entry name" value="P-loop_NTPase"/>
</dbReference>
<dbReference type="SMART" id="SM00382">
    <property type="entry name" value="AAA"/>
    <property type="match status" value="1"/>
</dbReference>
<dbReference type="SUPFAM" id="SSF52540">
    <property type="entry name" value="P-loop containing nucleoside triphosphate hydrolases"/>
    <property type="match status" value="1"/>
</dbReference>
<dbReference type="Pfam" id="PF07728">
    <property type="entry name" value="AAA_5"/>
    <property type="match status" value="1"/>
</dbReference>
<dbReference type="AlphaFoldDB" id="A0A286G1N6"/>
<dbReference type="InterPro" id="IPR011704">
    <property type="entry name" value="ATPase_dyneun-rel_AAA"/>
</dbReference>
<evidence type="ECO:0000313" key="3">
    <source>
        <dbReference type="EMBL" id="SOD89451.1"/>
    </source>
</evidence>
<dbReference type="Gene3D" id="3.40.50.300">
    <property type="entry name" value="P-loop containing nucleotide triphosphate hydrolases"/>
    <property type="match status" value="1"/>
</dbReference>
<feature type="compositionally biased region" description="Acidic residues" evidence="1">
    <location>
        <begin position="185"/>
        <end position="195"/>
    </location>
</feature>